<dbReference type="InterPro" id="IPR036396">
    <property type="entry name" value="Cyt_P450_sf"/>
</dbReference>
<dbReference type="Proteomes" id="UP000536624">
    <property type="component" value="Unassembled WGS sequence"/>
</dbReference>
<dbReference type="PANTHER" id="PTHR46696">
    <property type="entry name" value="P450, PUTATIVE (EUROFUNG)-RELATED"/>
    <property type="match status" value="1"/>
</dbReference>
<name>A0A7X6AX16_STRMQ</name>
<dbReference type="GO" id="GO:0004497">
    <property type="term" value="F:monooxygenase activity"/>
    <property type="evidence" value="ECO:0007669"/>
    <property type="project" value="UniProtKB-KW"/>
</dbReference>
<keyword evidence="2" id="KW-0560">Oxidoreductase</keyword>
<proteinExistence type="inferred from homology"/>
<dbReference type="Gene3D" id="1.10.630.10">
    <property type="entry name" value="Cytochrome P450"/>
    <property type="match status" value="1"/>
</dbReference>
<sequence length="410" mass="44662">MSSAEPVALFGPEYEADPRAVYERLRAMGPIAPVEIAPRVYGQITTTYAAALHLLRNTPEKFAKDPDHWEALRSGQVPADSPALPLLQRRPNALWMDGPAHARLRRSITDSLARVDTHDLAVTVTRIADTLIDTFAPRGHADLVADYGALLPTMVLIDMFGGSPELSRRIVAALRKLFNVAHDAVQANQDLEAACLELVHIKRRQPGMDATSWLLDHPAGLTDDEMVQQMLLVFGAASQPSTNLITTALLLMLDDDRFAGNVYDGVLPVSAALDDVLWEETPVANYCPLYPRYPTTYDNVPLQPGVPVLVSFVMANTDPRFTAYADRHAGNAAHLAFSAGVHGCAGPDLARIICETAVERVLDRLPDIALARPRHQLPRQPGWFLSGWASVPVTFPPAPLVAPHTTHGAC</sequence>
<dbReference type="EMBL" id="JAALLH010000001">
    <property type="protein sequence ID" value="NIY65513.1"/>
    <property type="molecule type" value="Genomic_DNA"/>
</dbReference>
<accession>A0A7X6AX16</accession>
<dbReference type="AlphaFoldDB" id="A0A7X6AX16"/>
<comment type="similarity">
    <text evidence="1">Belongs to the cytochrome P450 family.</text>
</comment>
<reference evidence="2 3" key="1">
    <citation type="submission" date="2020-02" db="EMBL/GenBank/DDBJ databases">
        <title>Streptomyces malaysiensis DSM14702 (JHCC583434, PFL_A843) Genome sequencing and assembly.</title>
        <authorList>
            <person name="Samborskyy M."/>
        </authorList>
    </citation>
    <scope>NUCLEOTIDE SEQUENCE [LARGE SCALE GENOMIC DNA]</scope>
    <source>
        <strain evidence="2 3">DSM 14702</strain>
    </source>
</reference>
<evidence type="ECO:0000313" key="2">
    <source>
        <dbReference type="EMBL" id="NIY65513.1"/>
    </source>
</evidence>
<keyword evidence="2" id="KW-0503">Monooxygenase</keyword>
<dbReference type="InterPro" id="IPR017972">
    <property type="entry name" value="Cyt_P450_CS"/>
</dbReference>
<organism evidence="2 3">
    <name type="scientific">Streptomyces malaysiensis</name>
    <dbReference type="NCBI Taxonomy" id="92644"/>
    <lineage>
        <taxon>Bacteria</taxon>
        <taxon>Bacillati</taxon>
        <taxon>Actinomycetota</taxon>
        <taxon>Actinomycetes</taxon>
        <taxon>Kitasatosporales</taxon>
        <taxon>Streptomycetaceae</taxon>
        <taxon>Streptomyces</taxon>
        <taxon>Streptomyces violaceusniger group</taxon>
    </lineage>
</organism>
<dbReference type="PRINTS" id="PR00359">
    <property type="entry name" value="BP450"/>
</dbReference>
<evidence type="ECO:0000256" key="1">
    <source>
        <dbReference type="ARBA" id="ARBA00010617"/>
    </source>
</evidence>
<dbReference type="GO" id="GO:0020037">
    <property type="term" value="F:heme binding"/>
    <property type="evidence" value="ECO:0007669"/>
    <property type="project" value="InterPro"/>
</dbReference>
<evidence type="ECO:0000313" key="3">
    <source>
        <dbReference type="Proteomes" id="UP000536624"/>
    </source>
</evidence>
<comment type="caution">
    <text evidence="2">The sequence shown here is derived from an EMBL/GenBank/DDBJ whole genome shotgun (WGS) entry which is preliminary data.</text>
</comment>
<dbReference type="SUPFAM" id="SSF48264">
    <property type="entry name" value="Cytochrome P450"/>
    <property type="match status" value="1"/>
</dbReference>
<dbReference type="GO" id="GO:0016705">
    <property type="term" value="F:oxidoreductase activity, acting on paired donors, with incorporation or reduction of molecular oxygen"/>
    <property type="evidence" value="ECO:0007669"/>
    <property type="project" value="InterPro"/>
</dbReference>
<dbReference type="PROSITE" id="PS00086">
    <property type="entry name" value="CYTOCHROME_P450"/>
    <property type="match status" value="1"/>
</dbReference>
<protein>
    <submittedName>
        <fullName evidence="2">Cytochrome P450 monooxygenase</fullName>
    </submittedName>
</protein>
<dbReference type="GO" id="GO:0005506">
    <property type="term" value="F:iron ion binding"/>
    <property type="evidence" value="ECO:0007669"/>
    <property type="project" value="InterPro"/>
</dbReference>
<gene>
    <name evidence="2" type="ORF">SMALB_3511</name>
</gene>
<dbReference type="PANTHER" id="PTHR46696:SF1">
    <property type="entry name" value="CYTOCHROME P450 YJIB-RELATED"/>
    <property type="match status" value="1"/>
</dbReference>
<dbReference type="InterPro" id="IPR002397">
    <property type="entry name" value="Cyt_P450_B"/>
</dbReference>